<feature type="region of interest" description="Disordered" evidence="16">
    <location>
        <begin position="398"/>
        <end position="450"/>
    </location>
</feature>
<feature type="compositionally biased region" description="Polar residues" evidence="16">
    <location>
        <begin position="906"/>
        <end position="916"/>
    </location>
</feature>
<evidence type="ECO:0000256" key="5">
    <source>
        <dbReference type="ARBA" id="ARBA00022475"/>
    </source>
</evidence>
<feature type="compositionally biased region" description="Basic and acidic residues" evidence="16">
    <location>
        <begin position="1300"/>
        <end position="1316"/>
    </location>
</feature>
<dbReference type="InterPro" id="IPR004855">
    <property type="entry name" value="TFIIA_asu/bsu"/>
</dbReference>
<dbReference type="GO" id="GO:0022603">
    <property type="term" value="P:regulation of anatomical structure morphogenesis"/>
    <property type="evidence" value="ECO:0007669"/>
    <property type="project" value="UniProtKB-ARBA"/>
</dbReference>
<feature type="region of interest" description="Disordered" evidence="16">
    <location>
        <begin position="566"/>
        <end position="586"/>
    </location>
</feature>
<comment type="subcellular location">
    <subcellularLocation>
        <location evidence="3">Cell membrane</location>
        <topology evidence="3">Lipid-anchor</topology>
        <orientation evidence="3">Cytoplasmic side</orientation>
    </subcellularLocation>
    <subcellularLocation>
        <location evidence="2">Nucleus</location>
    </subcellularLocation>
</comment>
<dbReference type="GO" id="GO:0003006">
    <property type="term" value="P:developmental process involved in reproduction"/>
    <property type="evidence" value="ECO:0007669"/>
    <property type="project" value="UniProtKB-ARBA"/>
</dbReference>
<dbReference type="InterPro" id="IPR003578">
    <property type="entry name" value="Small_GTPase_Rho"/>
</dbReference>
<dbReference type="PANTHER" id="PTHR24072">
    <property type="entry name" value="RHO FAMILY GTPASE"/>
    <property type="match status" value="1"/>
</dbReference>
<dbReference type="SUPFAM" id="SSF52540">
    <property type="entry name" value="P-loop containing nucleoside triphosphate hydrolases"/>
    <property type="match status" value="1"/>
</dbReference>
<dbReference type="PROSITE" id="PS51420">
    <property type="entry name" value="RHO"/>
    <property type="match status" value="1"/>
</dbReference>
<keyword evidence="15" id="KW-0449">Lipoprotein</keyword>
<feature type="region of interest" description="Disordered" evidence="16">
    <location>
        <begin position="207"/>
        <end position="302"/>
    </location>
</feature>
<keyword evidence="12" id="KW-0564">Palmitate</keyword>
<evidence type="ECO:0000256" key="9">
    <source>
        <dbReference type="ARBA" id="ARBA00022842"/>
    </source>
</evidence>
<keyword evidence="6" id="KW-0597">Phosphoprotein</keyword>
<comment type="similarity">
    <text evidence="4">Belongs to the TFIIA subunit 1 family.</text>
</comment>
<keyword evidence="17" id="KW-1185">Reference proteome</keyword>
<feature type="region of interest" description="Disordered" evidence="16">
    <location>
        <begin position="1032"/>
        <end position="1080"/>
    </location>
</feature>
<evidence type="ECO:0000256" key="7">
    <source>
        <dbReference type="ARBA" id="ARBA00022723"/>
    </source>
</evidence>
<dbReference type="GO" id="GO:0046872">
    <property type="term" value="F:metal ion binding"/>
    <property type="evidence" value="ECO:0007669"/>
    <property type="project" value="UniProtKB-KW"/>
</dbReference>
<evidence type="ECO:0000256" key="14">
    <source>
        <dbReference type="ARBA" id="ARBA00023242"/>
    </source>
</evidence>
<dbReference type="OrthoDB" id="8830751at2759"/>
<feature type="compositionally biased region" description="Low complexity" evidence="16">
    <location>
        <begin position="1320"/>
        <end position="1346"/>
    </location>
</feature>
<evidence type="ECO:0000256" key="3">
    <source>
        <dbReference type="ARBA" id="ARBA00004342"/>
    </source>
</evidence>
<feature type="region of interest" description="Disordered" evidence="16">
    <location>
        <begin position="1298"/>
        <end position="1355"/>
    </location>
</feature>
<dbReference type="GO" id="GO:0005886">
    <property type="term" value="C:plasma membrane"/>
    <property type="evidence" value="ECO:0007669"/>
    <property type="project" value="UniProtKB-SubCell"/>
</dbReference>
<evidence type="ECO:0000256" key="8">
    <source>
        <dbReference type="ARBA" id="ARBA00022741"/>
    </source>
</evidence>
<keyword evidence="14" id="KW-0539">Nucleus</keyword>
<keyword evidence="13" id="KW-0804">Transcription</keyword>
<dbReference type="GO" id="GO:0005672">
    <property type="term" value="C:transcription factor TFIIA complex"/>
    <property type="evidence" value="ECO:0007669"/>
    <property type="project" value="InterPro"/>
</dbReference>
<keyword evidence="5" id="KW-1003">Cell membrane</keyword>
<dbReference type="Pfam" id="PF00071">
    <property type="entry name" value="Ras"/>
    <property type="match status" value="1"/>
</dbReference>
<dbReference type="GO" id="GO:0007264">
    <property type="term" value="P:small GTPase-mediated signal transduction"/>
    <property type="evidence" value="ECO:0007669"/>
    <property type="project" value="InterPro"/>
</dbReference>
<feature type="compositionally biased region" description="Basic and acidic residues" evidence="16">
    <location>
        <begin position="923"/>
        <end position="934"/>
    </location>
</feature>
<feature type="region of interest" description="Disordered" evidence="16">
    <location>
        <begin position="1215"/>
        <end position="1242"/>
    </location>
</feature>
<dbReference type="RefSeq" id="XP_027199015.1">
    <property type="nucleotide sequence ID" value="XM_027343214.1"/>
</dbReference>
<proteinExistence type="inferred from homology"/>
<dbReference type="GO" id="GO:0006367">
    <property type="term" value="P:transcription initiation at RNA polymerase II promoter"/>
    <property type="evidence" value="ECO:0007669"/>
    <property type="project" value="InterPro"/>
</dbReference>
<feature type="region of interest" description="Disordered" evidence="16">
    <location>
        <begin position="904"/>
        <end position="934"/>
    </location>
</feature>
<dbReference type="Pfam" id="PF03153">
    <property type="entry name" value="TFIIA"/>
    <property type="match status" value="1"/>
</dbReference>
<evidence type="ECO:0000313" key="18">
    <source>
        <dbReference type="RefSeq" id="XP_027199015.1"/>
    </source>
</evidence>
<gene>
    <name evidence="18" type="primary">LOC113793221</name>
</gene>
<evidence type="ECO:0000256" key="12">
    <source>
        <dbReference type="ARBA" id="ARBA00023139"/>
    </source>
</evidence>
<feature type="compositionally biased region" description="Low complexity" evidence="16">
    <location>
        <begin position="1043"/>
        <end position="1064"/>
    </location>
</feature>
<evidence type="ECO:0000256" key="15">
    <source>
        <dbReference type="ARBA" id="ARBA00023288"/>
    </source>
</evidence>
<dbReference type="FunFam" id="1.10.287.100:FF:000001">
    <property type="entry name" value="Transcription initiation factor IIA subunit"/>
    <property type="match status" value="1"/>
</dbReference>
<dbReference type="GO" id="GO:0003924">
    <property type="term" value="F:GTPase activity"/>
    <property type="evidence" value="ECO:0007669"/>
    <property type="project" value="InterPro"/>
</dbReference>
<dbReference type="InterPro" id="IPR027417">
    <property type="entry name" value="P-loop_NTPase"/>
</dbReference>
<dbReference type="InterPro" id="IPR001806">
    <property type="entry name" value="Small_GTPase"/>
</dbReference>
<feature type="compositionally biased region" description="Low complexity" evidence="16">
    <location>
        <begin position="257"/>
        <end position="271"/>
    </location>
</feature>
<dbReference type="Proteomes" id="UP000515146">
    <property type="component" value="Unplaced"/>
</dbReference>
<evidence type="ECO:0000256" key="13">
    <source>
        <dbReference type="ARBA" id="ARBA00023163"/>
    </source>
</evidence>
<dbReference type="CDD" id="cd04130">
    <property type="entry name" value="Wrch_1"/>
    <property type="match status" value="1"/>
</dbReference>
<dbReference type="PRINTS" id="PR00449">
    <property type="entry name" value="RASTRNSFRMNG"/>
</dbReference>
<feature type="compositionally biased region" description="Polar residues" evidence="16">
    <location>
        <begin position="272"/>
        <end position="281"/>
    </location>
</feature>
<feature type="region of interest" description="Disordered" evidence="16">
    <location>
        <begin position="1388"/>
        <end position="1420"/>
    </location>
</feature>
<dbReference type="GO" id="GO:0035099">
    <property type="term" value="P:hemocyte migration"/>
    <property type="evidence" value="ECO:0007669"/>
    <property type="project" value="UniProtKB-ARBA"/>
</dbReference>
<evidence type="ECO:0000256" key="6">
    <source>
        <dbReference type="ARBA" id="ARBA00022553"/>
    </source>
</evidence>
<dbReference type="PROSITE" id="PS51421">
    <property type="entry name" value="RAS"/>
    <property type="match status" value="1"/>
</dbReference>
<comment type="cofactor">
    <cofactor evidence="1">
        <name>Mg(2+)</name>
        <dbReference type="ChEBI" id="CHEBI:18420"/>
    </cofactor>
</comment>
<feature type="compositionally biased region" description="Basic and acidic residues" evidence="16">
    <location>
        <begin position="241"/>
        <end position="256"/>
    </location>
</feature>
<dbReference type="InParanoid" id="A0A6P6Y176"/>
<feature type="compositionally biased region" description="Low complexity" evidence="16">
    <location>
        <begin position="1390"/>
        <end position="1403"/>
    </location>
</feature>
<evidence type="ECO:0000313" key="17">
    <source>
        <dbReference type="Proteomes" id="UP000515146"/>
    </source>
</evidence>
<feature type="compositionally biased region" description="Low complexity" evidence="16">
    <location>
        <begin position="282"/>
        <end position="301"/>
    </location>
</feature>
<keyword evidence="11" id="KW-0472">Membrane</keyword>
<name>A0A6P6Y176_DERPT</name>
<dbReference type="SMART" id="SM01371">
    <property type="entry name" value="TFIIA"/>
    <property type="match status" value="1"/>
</dbReference>
<feature type="compositionally biased region" description="Low complexity" evidence="16">
    <location>
        <begin position="500"/>
        <end position="517"/>
    </location>
</feature>
<dbReference type="GO" id="GO:0022412">
    <property type="term" value="P:cellular process involved in reproduction in multicellular organism"/>
    <property type="evidence" value="ECO:0007669"/>
    <property type="project" value="UniProtKB-ARBA"/>
</dbReference>
<evidence type="ECO:0000256" key="1">
    <source>
        <dbReference type="ARBA" id="ARBA00001946"/>
    </source>
</evidence>
<feature type="compositionally biased region" description="Low complexity" evidence="16">
    <location>
        <begin position="569"/>
        <end position="579"/>
    </location>
</feature>
<protein>
    <submittedName>
        <fullName evidence="18">Probable serine/threonine-protein kinase DDB_G0282963</fullName>
    </submittedName>
</protein>
<dbReference type="GO" id="GO:0016301">
    <property type="term" value="F:kinase activity"/>
    <property type="evidence" value="ECO:0007669"/>
    <property type="project" value="UniProtKB-KW"/>
</dbReference>
<dbReference type="NCBIfam" id="TIGR00231">
    <property type="entry name" value="small_GTP"/>
    <property type="match status" value="1"/>
</dbReference>
<feature type="region of interest" description="Disordered" evidence="16">
    <location>
        <begin position="1126"/>
        <end position="1157"/>
    </location>
</feature>
<keyword evidence="8" id="KW-0547">Nucleotide-binding</keyword>
<dbReference type="KEGG" id="dpte:113793221"/>
<evidence type="ECO:0000256" key="11">
    <source>
        <dbReference type="ARBA" id="ARBA00023136"/>
    </source>
</evidence>
<feature type="compositionally biased region" description="Low complexity" evidence="16">
    <location>
        <begin position="1140"/>
        <end position="1155"/>
    </location>
</feature>
<keyword evidence="9" id="KW-0460">Magnesium</keyword>
<keyword evidence="18" id="KW-0808">Transferase</keyword>
<dbReference type="GO" id="GO:0005525">
    <property type="term" value="F:GTP binding"/>
    <property type="evidence" value="ECO:0007669"/>
    <property type="project" value="UniProtKB-KW"/>
</dbReference>
<organism evidence="17 18">
    <name type="scientific">Dermatophagoides pteronyssinus</name>
    <name type="common">European house dust mite</name>
    <dbReference type="NCBI Taxonomy" id="6956"/>
    <lineage>
        <taxon>Eukaryota</taxon>
        <taxon>Metazoa</taxon>
        <taxon>Ecdysozoa</taxon>
        <taxon>Arthropoda</taxon>
        <taxon>Chelicerata</taxon>
        <taxon>Arachnida</taxon>
        <taxon>Acari</taxon>
        <taxon>Acariformes</taxon>
        <taxon>Sarcoptiformes</taxon>
        <taxon>Astigmata</taxon>
        <taxon>Psoroptidia</taxon>
        <taxon>Analgoidea</taxon>
        <taxon>Pyroglyphidae</taxon>
        <taxon>Dermatophagoidinae</taxon>
        <taxon>Dermatophagoides</taxon>
    </lineage>
</organism>
<evidence type="ECO:0000256" key="10">
    <source>
        <dbReference type="ARBA" id="ARBA00023134"/>
    </source>
</evidence>
<reference evidence="18" key="1">
    <citation type="submission" date="2025-08" db="UniProtKB">
        <authorList>
            <consortium name="RefSeq"/>
        </authorList>
    </citation>
    <scope>IDENTIFICATION</scope>
    <source>
        <strain evidence="18">Airmid</strain>
    </source>
</reference>
<feature type="compositionally biased region" description="Low complexity" evidence="16">
    <location>
        <begin position="207"/>
        <end position="240"/>
    </location>
</feature>
<dbReference type="PROSITE" id="PS51419">
    <property type="entry name" value="RAB"/>
    <property type="match status" value="1"/>
</dbReference>
<dbReference type="CDD" id="cd07976">
    <property type="entry name" value="TFIIA_alpha_beta_like"/>
    <property type="match status" value="1"/>
</dbReference>
<dbReference type="SMART" id="SM00175">
    <property type="entry name" value="RAB"/>
    <property type="match status" value="1"/>
</dbReference>
<dbReference type="GO" id="GO:0035006">
    <property type="term" value="P:melanization defense response"/>
    <property type="evidence" value="ECO:0007669"/>
    <property type="project" value="UniProtKB-ARBA"/>
</dbReference>
<dbReference type="SMART" id="SM00173">
    <property type="entry name" value="RAS"/>
    <property type="match status" value="1"/>
</dbReference>
<dbReference type="GO" id="GO:0007010">
    <property type="term" value="P:cytoskeleton organization"/>
    <property type="evidence" value="ECO:0007669"/>
    <property type="project" value="UniProtKB-ARBA"/>
</dbReference>
<evidence type="ECO:0000256" key="2">
    <source>
        <dbReference type="ARBA" id="ARBA00004123"/>
    </source>
</evidence>
<dbReference type="SMART" id="SM00174">
    <property type="entry name" value="RHO"/>
    <property type="match status" value="1"/>
</dbReference>
<keyword evidence="18" id="KW-0418">Kinase</keyword>
<dbReference type="SUPFAM" id="SSF47396">
    <property type="entry name" value="Transcription factor IIA (TFIIA), alpha-helical domain"/>
    <property type="match status" value="1"/>
</dbReference>
<feature type="region of interest" description="Disordered" evidence="16">
    <location>
        <begin position="488"/>
        <end position="521"/>
    </location>
</feature>
<keyword evidence="10" id="KW-0342">GTP-binding</keyword>
<feature type="compositionally biased region" description="Low complexity" evidence="16">
    <location>
        <begin position="1224"/>
        <end position="1235"/>
    </location>
</feature>
<dbReference type="Gene3D" id="3.40.50.300">
    <property type="entry name" value="P-loop containing nucleotide triphosphate hydrolases"/>
    <property type="match status" value="1"/>
</dbReference>
<evidence type="ECO:0000256" key="4">
    <source>
        <dbReference type="ARBA" id="ARBA00010059"/>
    </source>
</evidence>
<dbReference type="InterPro" id="IPR005225">
    <property type="entry name" value="Small_GTP-bd"/>
</dbReference>
<keyword evidence="7" id="KW-0479">Metal-binding</keyword>
<dbReference type="FunFam" id="3.40.50.300:FF:000561">
    <property type="entry name" value="rho-related GTP-binding protein RhoV"/>
    <property type="match status" value="1"/>
</dbReference>
<dbReference type="Gene3D" id="1.10.287.100">
    <property type="match status" value="1"/>
</dbReference>
<dbReference type="GO" id="GO:0001667">
    <property type="term" value="P:ameboidal-type cell migration"/>
    <property type="evidence" value="ECO:0007669"/>
    <property type="project" value="UniProtKB-ARBA"/>
</dbReference>
<accession>A0A6P6Y176</accession>
<feature type="compositionally biased region" description="Low complexity" evidence="16">
    <location>
        <begin position="410"/>
        <end position="432"/>
    </location>
</feature>
<sequence>MQQQRNDNCNRQQIPSNIFGPIPFQTMGSPSLSRIWNACQQQQHHTNNYGYLPSSYPLSYSPNHQRFSAQRSLLPAWQPCRQQQLDNSRFFHSPSSRRTLPPFYHNQNYHHHQNDCCGYRMTIANNASIIGVCHSSTSGSLDTFLKPRPPHSRDIVPKFYKSVIDDVIASIREVFLDDGIDEQVIQDLKQTWERKVLESRAVEHALQQAQAQAASPSSSTTTSGTSTTTNTTTTSTNSSSKAEKSSKNSQKKDREQQLQQQSNTGQGQTTSVITSNPNHVQKNGGNSNASNSKTTNNISSKVIKKEISDENIASTATTSKKQPTISANSNTVMVTNQSQSQQNVVTTIAAPTLATTLSGHLPQQPQQQPTMFRASAIVQNTHSLQQQPQSQHGFIGMTTSASPNGGGPHTGTPTLLQVSSSISPTNSSLSTSQKTNKRQTGGSGGDGKHVHHTLASGMIIGSMDVGGGGGVSSSSNISSHIGIGSDGMGNSNADARGSFNSSLSTTTTTAEANTSSSQGRSTFKNVNSLAISSSDNNFNTNRHYNSDIININSSNNHKRMRMDIRPSNKRQSNNNSQKSIHNPQQQINLNDLADAAIISRMNSQDGIGNHLAIGSGQHNYPVSQSIPINLSTATNTNRSLIYPDRTATGANAHNHHEQMVMQQYLNSFMNQPSSSSPFLSPYVATSSSNSSTSTSKLKCVFVGDDAIGKTSLIVSYTTNGYPTDYVPTAFDTYSVLVTIDNKPCQLQLCDTAGQNEFDSIRPLCYNHTDVFLVSFSVVSPRSFRNIRQKWLPEIRRTFMGNHSKSNNQQQQRSMPPFILIGTQCDLRHDVKVLIELDANGEEPISSDYARSMAKKLGAICYIECSALTQKNLKEVFDSAILAGLEYQKNQRHKHPNHHCTEFINHPKNTLNDSPKSPFSAKRMPSESRCSHRNEKNSIYQDYGHRHFLPSTPPKLAQISDAKLVSWRKSLTKLSAQEALKSEAEANHENHSHYEDDDEHSYYEYHPYYHPIASSNIFSSNVTTAKLSTFSPLTSPITSPKFPKSNVMNDKNNVVDNNRSSSNSKTKSKKTNSSKSDKLQSNCQYDLESTKITASHCHIPYHHNLIPNSPRKNRTIIEDNDRALMKNDSSLLVTDKKRSNNKSNHSSSSGYQPSSSILMTPPSSPMIYHPDYCYKLSSPQNLLNNPYAMTKYITPYGTTVTVVPTAVVRSQSPAPIYQTNHSSRQHPQQQQQQKHQNSAPSTPIVHNRSIFHQLNPNLCKSELKQSKQQRPTNSPKTNLATTLRSSSFFFLPSHTVKMMKKQREINDKAKEKGEQKKKLSKSNSTASSHSMASSCSSSSSSSSIHSSNELFRTNDQSNTNKSMLDLFHQIMATSVTELRNRKSSMFRRLASSLSSSSGTSNHSQSSHHHHHNNTSSLSACSSKQEKQKLKLKSEKLKDFYYYDSYDYEEIDLDRRGKCCGMRNSNGSLWSCCFPRSF</sequence>
<evidence type="ECO:0000256" key="16">
    <source>
        <dbReference type="SAM" id="MobiDB-lite"/>
    </source>
</evidence>